<comment type="similarity">
    <text evidence="1">Belongs to the hemerythrin family.</text>
</comment>
<keyword evidence="4" id="KW-0408">Iron</keyword>
<dbReference type="InterPro" id="IPR012827">
    <property type="entry name" value="Hemerythrin_metal-bd"/>
</dbReference>
<sequence>MYDSLRKGAAKSVVDQILEELVRYAIYHFNTEEELLNKFEYPGYESHKKEHETFKASIQKFLEREAKRRGISVDLLLFLKDWLIKLIIAIDRKMGVYFLKKKKENEKMKDRFLSTLQVKAQGGISLGQ</sequence>
<organism evidence="6">
    <name type="scientific">Caldimicrobium thiodismutans</name>
    <dbReference type="NCBI Taxonomy" id="1653476"/>
    <lineage>
        <taxon>Bacteria</taxon>
        <taxon>Pseudomonadati</taxon>
        <taxon>Thermodesulfobacteriota</taxon>
        <taxon>Thermodesulfobacteria</taxon>
        <taxon>Thermodesulfobacteriales</taxon>
        <taxon>Thermodesulfobacteriaceae</taxon>
        <taxon>Caldimicrobium</taxon>
    </lineage>
</organism>
<keyword evidence="2" id="KW-0813">Transport</keyword>
<feature type="domain" description="Hemerythrin-like" evidence="5">
    <location>
        <begin position="11"/>
        <end position="83"/>
    </location>
</feature>
<dbReference type="NCBIfam" id="TIGR02481">
    <property type="entry name" value="hemeryth_dom"/>
    <property type="match status" value="1"/>
</dbReference>
<dbReference type="Pfam" id="PF01814">
    <property type="entry name" value="Hemerythrin"/>
    <property type="match status" value="1"/>
</dbReference>
<evidence type="ECO:0000259" key="5">
    <source>
        <dbReference type="Pfam" id="PF01814"/>
    </source>
</evidence>
<comment type="caution">
    <text evidence="6">The sequence shown here is derived from an EMBL/GenBank/DDBJ whole genome shotgun (WGS) entry which is preliminary data.</text>
</comment>
<dbReference type="InterPro" id="IPR016131">
    <property type="entry name" value="Haemerythrin_Fe_BS"/>
</dbReference>
<proteinExistence type="inferred from homology"/>
<evidence type="ECO:0000256" key="3">
    <source>
        <dbReference type="ARBA" id="ARBA00022723"/>
    </source>
</evidence>
<dbReference type="Gene3D" id="1.20.120.50">
    <property type="entry name" value="Hemerythrin-like"/>
    <property type="match status" value="1"/>
</dbReference>
<name>A0A832GLR9_9BACT</name>
<dbReference type="AlphaFoldDB" id="A0A832GLR9"/>
<keyword evidence="2" id="KW-0561">Oxygen transport</keyword>
<accession>A0A832GLR9</accession>
<dbReference type="InterPro" id="IPR050669">
    <property type="entry name" value="Hemerythrin"/>
</dbReference>
<evidence type="ECO:0000256" key="1">
    <source>
        <dbReference type="ARBA" id="ARBA00010587"/>
    </source>
</evidence>
<dbReference type="EMBL" id="DSZU01000019">
    <property type="protein sequence ID" value="HGV54661.1"/>
    <property type="molecule type" value="Genomic_DNA"/>
</dbReference>
<evidence type="ECO:0000256" key="4">
    <source>
        <dbReference type="ARBA" id="ARBA00023004"/>
    </source>
</evidence>
<dbReference type="GO" id="GO:0046872">
    <property type="term" value="F:metal ion binding"/>
    <property type="evidence" value="ECO:0007669"/>
    <property type="project" value="UniProtKB-KW"/>
</dbReference>
<gene>
    <name evidence="6" type="ORF">ENT73_01050</name>
</gene>
<protein>
    <submittedName>
        <fullName evidence="6">Hemerythrin</fullName>
    </submittedName>
</protein>
<dbReference type="CDD" id="cd12107">
    <property type="entry name" value="Hemerythrin"/>
    <property type="match status" value="1"/>
</dbReference>
<dbReference type="InterPro" id="IPR012312">
    <property type="entry name" value="Hemerythrin-like"/>
</dbReference>
<dbReference type="PANTHER" id="PTHR37164">
    <property type="entry name" value="BACTERIOHEMERYTHRIN"/>
    <property type="match status" value="1"/>
</dbReference>
<dbReference type="GO" id="GO:0005344">
    <property type="term" value="F:oxygen carrier activity"/>
    <property type="evidence" value="ECO:0007669"/>
    <property type="project" value="UniProtKB-KW"/>
</dbReference>
<reference evidence="6" key="1">
    <citation type="journal article" date="2020" name="mSystems">
        <title>Genome- and Community-Level Interaction Insights into Carbon Utilization and Element Cycling Functions of Hydrothermarchaeota in Hydrothermal Sediment.</title>
        <authorList>
            <person name="Zhou Z."/>
            <person name="Liu Y."/>
            <person name="Xu W."/>
            <person name="Pan J."/>
            <person name="Luo Z.H."/>
            <person name="Li M."/>
        </authorList>
    </citation>
    <scope>NUCLEOTIDE SEQUENCE [LARGE SCALE GENOMIC DNA]</scope>
    <source>
        <strain evidence="6">SpSt-605</strain>
    </source>
</reference>
<dbReference type="SUPFAM" id="SSF47188">
    <property type="entry name" value="Hemerythrin-like"/>
    <property type="match status" value="1"/>
</dbReference>
<evidence type="ECO:0000313" key="6">
    <source>
        <dbReference type="EMBL" id="HGV54661.1"/>
    </source>
</evidence>
<dbReference type="InterPro" id="IPR035938">
    <property type="entry name" value="Hemerythrin-like_sf"/>
</dbReference>
<keyword evidence="3" id="KW-0479">Metal-binding</keyword>
<evidence type="ECO:0000256" key="2">
    <source>
        <dbReference type="ARBA" id="ARBA00022621"/>
    </source>
</evidence>
<dbReference type="PROSITE" id="PS00550">
    <property type="entry name" value="HEMERYTHRINS"/>
    <property type="match status" value="1"/>
</dbReference>
<dbReference type="PANTHER" id="PTHR37164:SF1">
    <property type="entry name" value="BACTERIOHEMERYTHRIN"/>
    <property type="match status" value="1"/>
</dbReference>